<dbReference type="InterPro" id="IPR035669">
    <property type="entry name" value="SGNH_plant_lipase-like"/>
</dbReference>
<keyword evidence="3" id="KW-0442">Lipid degradation</keyword>
<dbReference type="GeneID" id="113705030"/>
<dbReference type="Proteomes" id="UP001652660">
    <property type="component" value="Chromosome 8e"/>
</dbReference>
<comment type="similarity">
    <text evidence="1">Belongs to the 'GDSL' lipolytic enzyme family.</text>
</comment>
<reference evidence="4" key="1">
    <citation type="journal article" date="2025" name="Foods">
        <title>Unveiling the Microbial Signatures of Arabica Coffee Cherries: Insights into Ripeness Specific Diversity, Functional Traits, and Implications for Quality and Safety.</title>
        <authorList>
            <consortium name="RefSeq"/>
            <person name="Tenea G.N."/>
            <person name="Cifuentes V."/>
            <person name="Reyes P."/>
            <person name="Cevallos-Vallejos M."/>
        </authorList>
    </citation>
    <scope>NUCLEOTIDE SEQUENCE [LARGE SCALE GENOMIC DNA]</scope>
</reference>
<dbReference type="OrthoDB" id="1600564at2759"/>
<dbReference type="PANTHER" id="PTHR45648">
    <property type="entry name" value="GDSL LIPASE/ACYLHYDROLASE FAMILY PROTEIN (AFU_ORTHOLOGUE AFUA_4G14700)"/>
    <property type="match status" value="1"/>
</dbReference>
<dbReference type="SUPFAM" id="SSF52266">
    <property type="entry name" value="SGNH hydrolase"/>
    <property type="match status" value="1"/>
</dbReference>
<dbReference type="Pfam" id="PF00657">
    <property type="entry name" value="Lipase_GDSL"/>
    <property type="match status" value="1"/>
</dbReference>
<dbReference type="AlphaFoldDB" id="A0A6P6TWG9"/>
<dbReference type="InterPro" id="IPR001087">
    <property type="entry name" value="GDSL"/>
</dbReference>
<proteinExistence type="inferred from homology"/>
<name>A0A6P6TWG9_COFAR</name>
<keyword evidence="4" id="KW-1185">Reference proteome</keyword>
<evidence type="ECO:0000256" key="2">
    <source>
        <dbReference type="ARBA" id="ARBA00022801"/>
    </source>
</evidence>
<dbReference type="CDD" id="cd01837">
    <property type="entry name" value="SGNH_plant_lipase_like"/>
    <property type="match status" value="1"/>
</dbReference>
<dbReference type="PANTHER" id="PTHR45648:SF5">
    <property type="entry name" value="OS04G0577300 PROTEIN"/>
    <property type="match status" value="1"/>
</dbReference>
<keyword evidence="2" id="KW-0378">Hydrolase</keyword>
<dbReference type="RefSeq" id="XP_027082695.2">
    <property type="nucleotide sequence ID" value="XM_027226894.2"/>
</dbReference>
<evidence type="ECO:0000256" key="1">
    <source>
        <dbReference type="ARBA" id="ARBA00008668"/>
    </source>
</evidence>
<evidence type="ECO:0000313" key="5">
    <source>
        <dbReference type="RefSeq" id="XP_027082695.2"/>
    </source>
</evidence>
<dbReference type="GO" id="GO:0016042">
    <property type="term" value="P:lipid catabolic process"/>
    <property type="evidence" value="ECO:0007669"/>
    <property type="project" value="UniProtKB-KW"/>
</dbReference>
<evidence type="ECO:0000313" key="4">
    <source>
        <dbReference type="Proteomes" id="UP001652660"/>
    </source>
</evidence>
<dbReference type="InterPro" id="IPR051058">
    <property type="entry name" value="GDSL_Est/Lipase"/>
</dbReference>
<dbReference type="InterPro" id="IPR036514">
    <property type="entry name" value="SGNH_hydro_sf"/>
</dbReference>
<dbReference type="Gene3D" id="3.40.50.1110">
    <property type="entry name" value="SGNH hydrolase"/>
    <property type="match status" value="1"/>
</dbReference>
<sequence length="437" mass="48304">MEEFIEDAFNNCTTFFKQSHANRVACNQRTKPFDSKYTHTLIYVSTTIGAGSDPVAIFMTIMEIHTFCAILVVIQLHVFPCVSLTSFVFGDSLVDAGNNDYLFTLSKADSPPYGIDFLPSGGRPTGRFTNGRTIPDIIGQVLGATSFPPPCLAPNTTSNAIHEGINYASGASGILDQTGTFFIGRLTLKEQIGYFEKSRSYMVNLMGEEKTNELLSKAIFSITIGSNDILSYFRPSFPFSGDKIAPEVLQDHMVSNLTTQLKRLRWLGARKFVVVGVGPLGCIPYVRATRLIPEGECSIEVNSVVRGYNSKLKEGLNRLNREVGFGAVFVYANSYDVFRRMIRNYHQYGFENGDGPCCGGYFPPFVCFEGKGKTANASSSFLCSDRAKYVFWDAFHPTEAANLIVAEKLLDGDPSVCSPMNIRQLHHSPIIPIHQRS</sequence>
<organism evidence="4 5">
    <name type="scientific">Coffea arabica</name>
    <name type="common">Arabian coffee</name>
    <dbReference type="NCBI Taxonomy" id="13443"/>
    <lineage>
        <taxon>Eukaryota</taxon>
        <taxon>Viridiplantae</taxon>
        <taxon>Streptophyta</taxon>
        <taxon>Embryophyta</taxon>
        <taxon>Tracheophyta</taxon>
        <taxon>Spermatophyta</taxon>
        <taxon>Magnoliopsida</taxon>
        <taxon>eudicotyledons</taxon>
        <taxon>Gunneridae</taxon>
        <taxon>Pentapetalae</taxon>
        <taxon>asterids</taxon>
        <taxon>lamiids</taxon>
        <taxon>Gentianales</taxon>
        <taxon>Rubiaceae</taxon>
        <taxon>Ixoroideae</taxon>
        <taxon>Gardenieae complex</taxon>
        <taxon>Bertiereae - Coffeeae clade</taxon>
        <taxon>Coffeeae</taxon>
        <taxon>Coffea</taxon>
    </lineage>
</organism>
<protein>
    <submittedName>
        <fullName evidence="5">GDSL esterase/lipase At5g41890-like</fullName>
    </submittedName>
</protein>
<keyword evidence="3" id="KW-0443">Lipid metabolism</keyword>
<dbReference type="GO" id="GO:0016788">
    <property type="term" value="F:hydrolase activity, acting on ester bonds"/>
    <property type="evidence" value="ECO:0007669"/>
    <property type="project" value="InterPro"/>
</dbReference>
<accession>A0A6P6TWG9</accession>
<reference evidence="5" key="2">
    <citation type="submission" date="2025-08" db="UniProtKB">
        <authorList>
            <consortium name="RefSeq"/>
        </authorList>
    </citation>
    <scope>IDENTIFICATION</scope>
    <source>
        <tissue evidence="5">Leaves</tissue>
    </source>
</reference>
<gene>
    <name evidence="5" type="primary">LOC113705030</name>
</gene>
<evidence type="ECO:0000256" key="3">
    <source>
        <dbReference type="ARBA" id="ARBA00022963"/>
    </source>
</evidence>